<comment type="caution">
    <text evidence="2">The sequence shown here is derived from an EMBL/GenBank/DDBJ whole genome shotgun (WGS) entry which is preliminary data.</text>
</comment>
<reference evidence="2 3" key="1">
    <citation type="submission" date="2019-11" db="EMBL/GenBank/DDBJ databases">
        <title>Paenibacillus monticola sp. nov., a novel PGPR strain isolated from mountain sample in China.</title>
        <authorList>
            <person name="Zhao Q."/>
            <person name="Li H.-P."/>
            <person name="Zhang J.-L."/>
        </authorList>
    </citation>
    <scope>NUCLEOTIDE SEQUENCE [LARGE SCALE GENOMIC DNA]</scope>
    <source>
        <strain evidence="2 3">LC-T2</strain>
    </source>
</reference>
<feature type="domain" description="Peptidase S74" evidence="1">
    <location>
        <begin position="857"/>
        <end position="948"/>
    </location>
</feature>
<dbReference type="PROSITE" id="PS51688">
    <property type="entry name" value="ICA"/>
    <property type="match status" value="1"/>
</dbReference>
<dbReference type="InterPro" id="IPR030392">
    <property type="entry name" value="S74_ICA"/>
</dbReference>
<name>A0A7X2HBP5_9BACL</name>
<dbReference type="RefSeq" id="WP_154122657.1">
    <property type="nucleotide sequence ID" value="NZ_WJXB01000021.1"/>
</dbReference>
<sequence length="948" mass="102616">MGKELKRMRYFDGLFLNAEDYKLDQDFNLRLQRLHNRYLHTWGIVCGLKVLPLVDLAEYMKVKIAEGLALNQVVVEDKNNGKHESISQEILIYEGHPDNPVDLSEYNANESIYIWISYEEAEAERNIERGQGQEIHTWERGRISHSTTKPDSSDKIVLARVVPRKEGTGIVIDSACIFDYDSDVARTPLRTYAGAAGKKLVTEKLVIKAKSEDSMDSVELNEAALAAMPSVYTLQEGKVLEVSAPETHFTGAINIAGDLTLQGELILQSKDKSQSEMRIMNSFVEVNSPNTDDPDYEFPGPRDGGLEVYRGDGGTHDARIVWVEADQCFKAGIGTDLKKIAYGNEWDSLIKYEFADLLHRHSKLSSTGGSSFGFTGAGKLYSDADLALKDDRILWLKGTNPDTVDSSHGLGWFGTGKPFAAADVDGPVLFGNSGGVLGTRTVNSDSSRTDKQVLSWNKNGYVGIGPQKALEDSLDVDGSVRILSGRNPVRFTSSWTGFPDNQINGAEISNDITDHKALMIVGNQSAGQGRKVAVWDRLDVNGFLYVNGKMQASQEIIPSAGNGAHNGIIFPANPGGGGSDLAWIKYYPRTGEDCTLEIGTSNDGSDHISLNASGNVGIGTLTPADKLDVAGELRVLSGQNPIRFTSRWSGFTSPSVNNAEISNDTTSYNSLMIAGNGKSGSRRVSIWDNLDVNGSLQVNGGALIKGDLQILGSIKTDVFNFAGKFKKLDVAEEFAAIVRCADFYIGYPGRRGAPGRALVDNGSHLVLNYGNDWSYASVHSSLEVRSALIPSAGSGNNGIIFPSDPGGGSGDSAWIKFYPTSGENCVLDIGVSNDAGDRIYLHASGGVYANGSMYWWSSRELKDNIADIPVKEAKQLLDGLNPVSFKYKGGTKPRTLGFIAEEVPAVLADPDQKAISGMDIIAVLTSVMKDQQKAIARMQKQIDTLQGA</sequence>
<accession>A0A7X2HBP5</accession>
<evidence type="ECO:0000259" key="1">
    <source>
        <dbReference type="PROSITE" id="PS51688"/>
    </source>
</evidence>
<dbReference type="Proteomes" id="UP000463051">
    <property type="component" value="Unassembled WGS sequence"/>
</dbReference>
<evidence type="ECO:0000313" key="2">
    <source>
        <dbReference type="EMBL" id="MRN57167.1"/>
    </source>
</evidence>
<dbReference type="Pfam" id="PF13884">
    <property type="entry name" value="Peptidase_S74"/>
    <property type="match status" value="1"/>
</dbReference>
<proteinExistence type="predicted"/>
<protein>
    <submittedName>
        <fullName evidence="2">Tail fiber domain-containing protein</fullName>
    </submittedName>
</protein>
<keyword evidence="3" id="KW-1185">Reference proteome</keyword>
<evidence type="ECO:0000313" key="3">
    <source>
        <dbReference type="Proteomes" id="UP000463051"/>
    </source>
</evidence>
<organism evidence="2 3">
    <name type="scientific">Paenibacillus monticola</name>
    <dbReference type="NCBI Taxonomy" id="2666075"/>
    <lineage>
        <taxon>Bacteria</taxon>
        <taxon>Bacillati</taxon>
        <taxon>Bacillota</taxon>
        <taxon>Bacilli</taxon>
        <taxon>Bacillales</taxon>
        <taxon>Paenibacillaceae</taxon>
        <taxon>Paenibacillus</taxon>
    </lineage>
</organism>
<dbReference type="AlphaFoldDB" id="A0A7X2HBP5"/>
<dbReference type="EMBL" id="WJXB01000021">
    <property type="protein sequence ID" value="MRN57167.1"/>
    <property type="molecule type" value="Genomic_DNA"/>
</dbReference>
<gene>
    <name evidence="2" type="ORF">GJB61_29960</name>
</gene>